<evidence type="ECO:0000313" key="2">
    <source>
        <dbReference type="EMBL" id="CAE8643474.1"/>
    </source>
</evidence>
<sequence>MRSGHAPFGNRKAVRAVFGNQRASEHMPAPTVADARADPTTTTSTATTSTTATTTTTTTNNMLVAATELDTEWRQLKKELLVHDEQSALAGTLTTLAKYVGENQTGPHLQMFPSSGDCPMVQALGFMVCPGNFFTAEWCPPCEELLKDRLHKRFVVVVVVQDLIPWLTRKILYEVSATEDVSFRLNIIPVFLLTVLASQPFRPVETSICLTTRLPRSACDDTTHDLAMNAMTRSRVAGVERVFFSFATPTSFVLQHACRDLHVMTRLTMRDASAMQVARLPGASAMRVGRLCLKQL</sequence>
<evidence type="ECO:0000313" key="3">
    <source>
        <dbReference type="Proteomes" id="UP000626109"/>
    </source>
</evidence>
<gene>
    <name evidence="2" type="ORF">PGLA2088_LOCUS2577</name>
</gene>
<dbReference type="AlphaFoldDB" id="A0A813I1F4"/>
<comment type="caution">
    <text evidence="2">The sequence shown here is derived from an EMBL/GenBank/DDBJ whole genome shotgun (WGS) entry which is preliminary data.</text>
</comment>
<proteinExistence type="predicted"/>
<feature type="region of interest" description="Disordered" evidence="1">
    <location>
        <begin position="20"/>
        <end position="51"/>
    </location>
</feature>
<protein>
    <submittedName>
        <fullName evidence="2">Uncharacterized protein</fullName>
    </submittedName>
</protein>
<accession>A0A813I1F4</accession>
<evidence type="ECO:0000256" key="1">
    <source>
        <dbReference type="SAM" id="MobiDB-lite"/>
    </source>
</evidence>
<organism evidence="2 3">
    <name type="scientific">Polarella glacialis</name>
    <name type="common">Dinoflagellate</name>
    <dbReference type="NCBI Taxonomy" id="89957"/>
    <lineage>
        <taxon>Eukaryota</taxon>
        <taxon>Sar</taxon>
        <taxon>Alveolata</taxon>
        <taxon>Dinophyceae</taxon>
        <taxon>Suessiales</taxon>
        <taxon>Suessiaceae</taxon>
        <taxon>Polarella</taxon>
    </lineage>
</organism>
<dbReference type="Proteomes" id="UP000626109">
    <property type="component" value="Unassembled WGS sequence"/>
</dbReference>
<reference evidence="2" key="1">
    <citation type="submission" date="2021-02" db="EMBL/GenBank/DDBJ databases">
        <authorList>
            <person name="Dougan E. K."/>
            <person name="Rhodes N."/>
            <person name="Thang M."/>
            <person name="Chan C."/>
        </authorList>
    </citation>
    <scope>NUCLEOTIDE SEQUENCE</scope>
</reference>
<dbReference type="EMBL" id="CAJNNW010002137">
    <property type="protein sequence ID" value="CAE8643474.1"/>
    <property type="molecule type" value="Genomic_DNA"/>
</dbReference>
<name>A0A813I1F4_POLGL</name>
<feature type="compositionally biased region" description="Low complexity" evidence="1">
    <location>
        <begin position="40"/>
        <end position="51"/>
    </location>
</feature>